<comment type="caution">
    <text evidence="1">The sequence shown here is derived from an EMBL/GenBank/DDBJ whole genome shotgun (WGS) entry which is preliminary data.</text>
</comment>
<dbReference type="AlphaFoldDB" id="A0A2N6K5X1"/>
<keyword evidence="2" id="KW-1185">Reference proteome</keyword>
<evidence type="ECO:0008006" key="3">
    <source>
        <dbReference type="Google" id="ProtNLM"/>
    </source>
</evidence>
<gene>
    <name evidence="1" type="ORF">CEN44_06985</name>
</gene>
<dbReference type="RefSeq" id="WP_102205015.1">
    <property type="nucleotide sequence ID" value="NZ_CAWNVR010000219.1"/>
</dbReference>
<accession>A0A2N6K5X1</accession>
<dbReference type="EMBL" id="NRQW01000140">
    <property type="protein sequence ID" value="PLZ92060.1"/>
    <property type="molecule type" value="Genomic_DNA"/>
</dbReference>
<dbReference type="InterPro" id="IPR021365">
    <property type="entry name" value="DUF2891"/>
</dbReference>
<evidence type="ECO:0000313" key="1">
    <source>
        <dbReference type="EMBL" id="PLZ92060.1"/>
    </source>
</evidence>
<dbReference type="Pfam" id="PF11199">
    <property type="entry name" value="DUF2891"/>
    <property type="match status" value="1"/>
</dbReference>
<name>A0A2N6K5X1_FISMU</name>
<protein>
    <recommendedName>
        <fullName evidence="3">DUF2891 domain-containing protein</fullName>
    </recommendedName>
</protein>
<proteinExistence type="predicted"/>
<reference evidence="1 2" key="1">
    <citation type="submission" date="2017-08" db="EMBL/GenBank/DDBJ databases">
        <title>Genomes of Fischerella (Mastigocladus) sp. strains.</title>
        <authorList>
            <person name="Miller S.R."/>
        </authorList>
    </citation>
    <scope>NUCLEOTIDE SEQUENCE [LARGE SCALE GENOMIC DNA]</scope>
    <source>
        <strain evidence="1 2">CCMEE 5323</strain>
    </source>
</reference>
<sequence>MKTKAMEIDLAIAAKFVQLVLSCINQEYPHSGIYWFDGNEDIKPPRELTPVFYGCLDWHSAVHGHWLLARLTRYFPEASFQTTVREALTQSFTPEKIQGEIAHLHKHPYFECPYGFAWLLQLAAELREWNDTQAKEWLTVLEPLETLVVDNLHRWLQNLELPNRTGTHSQTAFALGLIMDWTRISKNDNFANLIDNKAQKFYLSDQNYPLHFEPLSYDFISPCLAEADLVRRILSPTDFANWLTDFLPQLPVDESVDWLQPIKVTNPQDYLQSHFHGLNLSRAWMLEGIIFGLPDTDPRIETLRAAAVLHRQSSTIDAVSEHYSSSHWLGTFVVYLLTGRGLC</sequence>
<organism evidence="1 2">
    <name type="scientific">Fischerella muscicola CCMEE 5323</name>
    <dbReference type="NCBI Taxonomy" id="2019572"/>
    <lineage>
        <taxon>Bacteria</taxon>
        <taxon>Bacillati</taxon>
        <taxon>Cyanobacteriota</taxon>
        <taxon>Cyanophyceae</taxon>
        <taxon>Nostocales</taxon>
        <taxon>Hapalosiphonaceae</taxon>
        <taxon>Fischerella</taxon>
    </lineage>
</organism>
<dbReference type="Proteomes" id="UP000235036">
    <property type="component" value="Unassembled WGS sequence"/>
</dbReference>
<evidence type="ECO:0000313" key="2">
    <source>
        <dbReference type="Proteomes" id="UP000235036"/>
    </source>
</evidence>